<sequence length="339" mass="39052">MGDQEPDVNNHIYEEHYLPSDDDNGIEDFDFSDNDTLYNDGFQTGESSNPNLGQPHVTHDYVSPGGTLYWTPIVLDDIKPKVSSKFNSYGEAKTMYRKYAFESGFDVRLGRVQKTKNGIITNRHLVCNREGNMNTSKLDTLDIQHKKTQRRKDLFRRNCKAKVVLEIILGTLRYAVSDFVERHNHELFSKGNMHLSRSKRKLDYSQEIFIHNLSKQNIGPVKAHRLYSALQVGPSVRGGLVTDFKNARRNLNCYIGGRDAKFLVDKMNDRKKNVTSFTFEYKVLNKRLDSLFWADETATPSYHALFVLSSQSQSFVGQVVYYWHHTHLKDSSLDVPNNL</sequence>
<dbReference type="PANTHER" id="PTHR47718:SF12">
    <property type="entry name" value="PROTEIN FAR1-RELATED SEQUENCE"/>
    <property type="match status" value="1"/>
</dbReference>
<dbReference type="EMBL" id="NBSK02000001">
    <property type="protein sequence ID" value="KAJ0224341.1"/>
    <property type="molecule type" value="Genomic_DNA"/>
</dbReference>
<dbReference type="InterPro" id="IPR004330">
    <property type="entry name" value="FAR1_DNA_bnd_dom"/>
</dbReference>
<reference evidence="2 3" key="1">
    <citation type="journal article" date="2017" name="Nat. Commun.">
        <title>Genome assembly with in vitro proximity ligation data and whole-genome triplication in lettuce.</title>
        <authorList>
            <person name="Reyes-Chin-Wo S."/>
            <person name="Wang Z."/>
            <person name="Yang X."/>
            <person name="Kozik A."/>
            <person name="Arikit S."/>
            <person name="Song C."/>
            <person name="Xia L."/>
            <person name="Froenicke L."/>
            <person name="Lavelle D.O."/>
            <person name="Truco M.J."/>
            <person name="Xia R."/>
            <person name="Zhu S."/>
            <person name="Xu C."/>
            <person name="Xu H."/>
            <person name="Xu X."/>
            <person name="Cox K."/>
            <person name="Korf I."/>
            <person name="Meyers B.C."/>
            <person name="Michelmore R.W."/>
        </authorList>
    </citation>
    <scope>NUCLEOTIDE SEQUENCE [LARGE SCALE GENOMIC DNA]</scope>
    <source>
        <strain evidence="3">cv. Salinas</strain>
        <tissue evidence="2">Seedlings</tissue>
    </source>
</reference>
<evidence type="ECO:0000313" key="3">
    <source>
        <dbReference type="Proteomes" id="UP000235145"/>
    </source>
</evidence>
<proteinExistence type="predicted"/>
<accession>A0A9R1WFG0</accession>
<keyword evidence="3" id="KW-1185">Reference proteome</keyword>
<name>A0A9R1WFG0_LACSA</name>
<comment type="caution">
    <text evidence="2">The sequence shown here is derived from an EMBL/GenBank/DDBJ whole genome shotgun (WGS) entry which is preliminary data.</text>
</comment>
<organism evidence="2 3">
    <name type="scientific">Lactuca sativa</name>
    <name type="common">Garden lettuce</name>
    <dbReference type="NCBI Taxonomy" id="4236"/>
    <lineage>
        <taxon>Eukaryota</taxon>
        <taxon>Viridiplantae</taxon>
        <taxon>Streptophyta</taxon>
        <taxon>Embryophyta</taxon>
        <taxon>Tracheophyta</taxon>
        <taxon>Spermatophyta</taxon>
        <taxon>Magnoliopsida</taxon>
        <taxon>eudicotyledons</taxon>
        <taxon>Gunneridae</taxon>
        <taxon>Pentapetalae</taxon>
        <taxon>asterids</taxon>
        <taxon>campanulids</taxon>
        <taxon>Asterales</taxon>
        <taxon>Asteraceae</taxon>
        <taxon>Cichorioideae</taxon>
        <taxon>Cichorieae</taxon>
        <taxon>Lactucinae</taxon>
        <taxon>Lactuca</taxon>
    </lineage>
</organism>
<gene>
    <name evidence="2" type="ORF">LSAT_V11C100017940</name>
</gene>
<protein>
    <recommendedName>
        <fullName evidence="1">FAR1 domain-containing protein</fullName>
    </recommendedName>
</protein>
<feature type="domain" description="FAR1" evidence="1">
    <location>
        <begin position="95"/>
        <end position="188"/>
    </location>
</feature>
<dbReference type="PANTHER" id="PTHR47718">
    <property type="entry name" value="OS01G0519700 PROTEIN"/>
    <property type="match status" value="1"/>
</dbReference>
<dbReference type="AlphaFoldDB" id="A0A9R1WFG0"/>
<evidence type="ECO:0000313" key="2">
    <source>
        <dbReference type="EMBL" id="KAJ0224341.1"/>
    </source>
</evidence>
<dbReference type="Pfam" id="PF03101">
    <property type="entry name" value="FAR1"/>
    <property type="match status" value="1"/>
</dbReference>
<dbReference type="Proteomes" id="UP000235145">
    <property type="component" value="Unassembled WGS sequence"/>
</dbReference>
<evidence type="ECO:0000259" key="1">
    <source>
        <dbReference type="Pfam" id="PF03101"/>
    </source>
</evidence>